<dbReference type="AlphaFoldDB" id="I4EJN5"/>
<comment type="caution">
    <text evidence="2">The sequence shown here is derived from an EMBL/GenBank/DDBJ whole genome shotgun (WGS) entry which is preliminary data.</text>
</comment>
<reference evidence="2 3" key="1">
    <citation type="journal article" date="2012" name="ISME J.">
        <title>Nitrification expanded: discovery, physiology and genomics of a nitrite-oxidizing bacterium from the phylum Chloroflexi.</title>
        <authorList>
            <person name="Sorokin D.Y."/>
            <person name="Lucker S."/>
            <person name="Vejmelkova D."/>
            <person name="Kostrikina N.A."/>
            <person name="Kleerebezem R."/>
            <person name="Rijpstra W.I."/>
            <person name="Damste J.S."/>
            <person name="Le Paslier D."/>
            <person name="Muyzer G."/>
            <person name="Wagner M."/>
            <person name="van Loosdrecht M.C."/>
            <person name="Daims H."/>
        </authorList>
    </citation>
    <scope>NUCLEOTIDE SEQUENCE [LARGE SCALE GENOMIC DNA]</scope>
    <source>
        <strain evidence="3">none</strain>
    </source>
</reference>
<accession>I4EJN5</accession>
<evidence type="ECO:0000259" key="1">
    <source>
        <dbReference type="Pfam" id="PF12697"/>
    </source>
</evidence>
<dbReference type="EMBL" id="CAGS01000353">
    <property type="protein sequence ID" value="CCF84897.1"/>
    <property type="molecule type" value="Genomic_DNA"/>
</dbReference>
<name>I4EJN5_9BACT</name>
<dbReference type="PANTHER" id="PTHR43798:SF33">
    <property type="entry name" value="HYDROLASE, PUTATIVE (AFU_ORTHOLOGUE AFUA_2G14860)-RELATED"/>
    <property type="match status" value="1"/>
</dbReference>
<organism evidence="2 3">
    <name type="scientific">Nitrolancea hollandica Lb</name>
    <dbReference type="NCBI Taxonomy" id="1129897"/>
    <lineage>
        <taxon>Bacteria</taxon>
        <taxon>Pseudomonadati</taxon>
        <taxon>Thermomicrobiota</taxon>
        <taxon>Thermomicrobia</taxon>
        <taxon>Sphaerobacterales</taxon>
        <taxon>Sphaerobacterineae</taxon>
        <taxon>Sphaerobacteraceae</taxon>
        <taxon>Nitrolancea</taxon>
    </lineage>
</organism>
<protein>
    <submittedName>
        <fullName evidence="2">Alpha/beta hydrolase fold protein</fullName>
    </submittedName>
</protein>
<dbReference type="SUPFAM" id="SSF53474">
    <property type="entry name" value="alpha/beta-Hydrolases"/>
    <property type="match status" value="1"/>
</dbReference>
<evidence type="ECO:0000313" key="2">
    <source>
        <dbReference type="EMBL" id="CCF84897.1"/>
    </source>
</evidence>
<evidence type="ECO:0000313" key="3">
    <source>
        <dbReference type="Proteomes" id="UP000004221"/>
    </source>
</evidence>
<dbReference type="GO" id="GO:0016020">
    <property type="term" value="C:membrane"/>
    <property type="evidence" value="ECO:0007669"/>
    <property type="project" value="TreeGrafter"/>
</dbReference>
<gene>
    <name evidence="2" type="ORF">NITHO_4160005</name>
</gene>
<keyword evidence="3" id="KW-1185">Reference proteome</keyword>
<dbReference type="InterPro" id="IPR000073">
    <property type="entry name" value="AB_hydrolase_1"/>
</dbReference>
<dbReference type="Gene3D" id="3.40.50.1820">
    <property type="entry name" value="alpha/beta hydrolase"/>
    <property type="match status" value="1"/>
</dbReference>
<dbReference type="Proteomes" id="UP000004221">
    <property type="component" value="Unassembled WGS sequence"/>
</dbReference>
<keyword evidence="2" id="KW-0378">Hydrolase</keyword>
<sequence>MEAGLQSGDVVANGVRLHVVRGRREGRPAILFLHGLYDRWEIWRPAMVALAPEYDLIAPDLRGHGRSDWPESGYRLSDYVDDAIGLLDRLAAREVAVIGHSLGAVVAALVAAKDTARVRAVVLEDPALEQNDGTTEWLEMLLDAKRGTPEETYALISEMRWDRDDADWRRETEWLRGTADGPFVAMLDRLDRDVDLFTALERITCPVLLLHADPAAGGALSESGAERARQALRDGVYQRFPDTGHSIHHERPAEFVEIVSDFLRRAVLPGG</sequence>
<dbReference type="InterPro" id="IPR050266">
    <property type="entry name" value="AB_hydrolase_sf"/>
</dbReference>
<dbReference type="Pfam" id="PF12697">
    <property type="entry name" value="Abhydrolase_6"/>
    <property type="match status" value="1"/>
</dbReference>
<dbReference type="InterPro" id="IPR029058">
    <property type="entry name" value="AB_hydrolase_fold"/>
</dbReference>
<proteinExistence type="predicted"/>
<feature type="domain" description="AB hydrolase-1" evidence="1">
    <location>
        <begin position="30"/>
        <end position="257"/>
    </location>
</feature>
<dbReference type="PANTHER" id="PTHR43798">
    <property type="entry name" value="MONOACYLGLYCEROL LIPASE"/>
    <property type="match status" value="1"/>
</dbReference>
<dbReference type="GO" id="GO:0016787">
    <property type="term" value="F:hydrolase activity"/>
    <property type="evidence" value="ECO:0007669"/>
    <property type="project" value="UniProtKB-KW"/>
</dbReference>